<name>A0AAV8WNM7_9CUCU</name>
<dbReference type="Proteomes" id="UP001162156">
    <property type="component" value="Unassembled WGS sequence"/>
</dbReference>
<evidence type="ECO:0000313" key="2">
    <source>
        <dbReference type="Proteomes" id="UP001162156"/>
    </source>
</evidence>
<comment type="caution">
    <text evidence="1">The sequence shown here is derived from an EMBL/GenBank/DDBJ whole genome shotgun (WGS) entry which is preliminary data.</text>
</comment>
<reference evidence="1" key="1">
    <citation type="journal article" date="2023" name="Insect Mol. Biol.">
        <title>Genome sequencing provides insights into the evolution of gene families encoding plant cell wall-degrading enzymes in longhorned beetles.</title>
        <authorList>
            <person name="Shin N.R."/>
            <person name="Okamura Y."/>
            <person name="Kirsch R."/>
            <person name="Pauchet Y."/>
        </authorList>
    </citation>
    <scope>NUCLEOTIDE SEQUENCE</scope>
    <source>
        <strain evidence="1">RBIC_L_NR</strain>
    </source>
</reference>
<accession>A0AAV8WNM7</accession>
<sequence>MKAVRAAIEDNLPSAKTILNALNNPIYKMYLLFLAYVFELVIKVNVELQSESPKLPFLLNRITTLYKKLLRSFKKKDVLDKTRIHKVNINCPGNYVIIENLYVGAKTDAFIKLKNENIAKEELHNFRVRILDLYAEICYQIKKRFDLNDSHLKYASNFTPNIALYGSVW</sequence>
<gene>
    <name evidence="1" type="ORF">NQ314_019281</name>
</gene>
<dbReference type="EMBL" id="JANEYF010005426">
    <property type="protein sequence ID" value="KAJ8928217.1"/>
    <property type="molecule type" value="Genomic_DNA"/>
</dbReference>
<organism evidence="1 2">
    <name type="scientific">Rhamnusium bicolor</name>
    <dbReference type="NCBI Taxonomy" id="1586634"/>
    <lineage>
        <taxon>Eukaryota</taxon>
        <taxon>Metazoa</taxon>
        <taxon>Ecdysozoa</taxon>
        <taxon>Arthropoda</taxon>
        <taxon>Hexapoda</taxon>
        <taxon>Insecta</taxon>
        <taxon>Pterygota</taxon>
        <taxon>Neoptera</taxon>
        <taxon>Endopterygota</taxon>
        <taxon>Coleoptera</taxon>
        <taxon>Polyphaga</taxon>
        <taxon>Cucujiformia</taxon>
        <taxon>Chrysomeloidea</taxon>
        <taxon>Cerambycidae</taxon>
        <taxon>Lepturinae</taxon>
        <taxon>Rhagiini</taxon>
        <taxon>Rhamnusium</taxon>
    </lineage>
</organism>
<evidence type="ECO:0000313" key="1">
    <source>
        <dbReference type="EMBL" id="KAJ8928217.1"/>
    </source>
</evidence>
<dbReference type="AlphaFoldDB" id="A0AAV8WNM7"/>
<proteinExistence type="predicted"/>
<protein>
    <submittedName>
        <fullName evidence="1">Uncharacterized protein</fullName>
    </submittedName>
</protein>
<keyword evidence="2" id="KW-1185">Reference proteome</keyword>